<feature type="compositionally biased region" description="Polar residues" evidence="1">
    <location>
        <begin position="40"/>
        <end position="61"/>
    </location>
</feature>
<organism evidence="2 3">
    <name type="scientific">Rhizophlyctis rosea</name>
    <dbReference type="NCBI Taxonomy" id="64517"/>
    <lineage>
        <taxon>Eukaryota</taxon>
        <taxon>Fungi</taxon>
        <taxon>Fungi incertae sedis</taxon>
        <taxon>Chytridiomycota</taxon>
        <taxon>Chytridiomycota incertae sedis</taxon>
        <taxon>Chytridiomycetes</taxon>
        <taxon>Rhizophlyctidales</taxon>
        <taxon>Rhizophlyctidaceae</taxon>
        <taxon>Rhizophlyctis</taxon>
    </lineage>
</organism>
<dbReference type="Proteomes" id="UP001212841">
    <property type="component" value="Unassembled WGS sequence"/>
</dbReference>
<protein>
    <submittedName>
        <fullName evidence="2">Uncharacterized protein</fullName>
    </submittedName>
</protein>
<gene>
    <name evidence="2" type="ORF">HK097_005503</name>
</gene>
<keyword evidence="3" id="KW-1185">Reference proteome</keyword>
<feature type="non-terminal residue" evidence="2">
    <location>
        <position position="61"/>
    </location>
</feature>
<comment type="caution">
    <text evidence="2">The sequence shown here is derived from an EMBL/GenBank/DDBJ whole genome shotgun (WGS) entry which is preliminary data.</text>
</comment>
<evidence type="ECO:0000313" key="2">
    <source>
        <dbReference type="EMBL" id="KAJ3031121.1"/>
    </source>
</evidence>
<reference evidence="2" key="1">
    <citation type="submission" date="2020-05" db="EMBL/GenBank/DDBJ databases">
        <title>Phylogenomic resolution of chytrid fungi.</title>
        <authorList>
            <person name="Stajich J.E."/>
            <person name="Amses K."/>
            <person name="Simmons R."/>
            <person name="Seto K."/>
            <person name="Myers J."/>
            <person name="Bonds A."/>
            <person name="Quandt C.A."/>
            <person name="Barry K."/>
            <person name="Liu P."/>
            <person name="Grigoriev I."/>
            <person name="Longcore J.E."/>
            <person name="James T.Y."/>
        </authorList>
    </citation>
    <scope>NUCLEOTIDE SEQUENCE</scope>
    <source>
        <strain evidence="2">JEL0318</strain>
    </source>
</reference>
<accession>A0AAD5WZH7</accession>
<feature type="compositionally biased region" description="Polar residues" evidence="1">
    <location>
        <begin position="1"/>
        <end position="18"/>
    </location>
</feature>
<name>A0AAD5WZH7_9FUNG</name>
<dbReference type="EMBL" id="JADGJD010002582">
    <property type="protein sequence ID" value="KAJ3031121.1"/>
    <property type="molecule type" value="Genomic_DNA"/>
</dbReference>
<feature type="region of interest" description="Disordered" evidence="1">
    <location>
        <begin position="1"/>
        <end position="61"/>
    </location>
</feature>
<evidence type="ECO:0000256" key="1">
    <source>
        <dbReference type="SAM" id="MobiDB-lite"/>
    </source>
</evidence>
<dbReference type="AlphaFoldDB" id="A0AAD5WZH7"/>
<sequence>MASSNPMNQTTSTQSNEPQKPPNPLQTKHPPSKPKPPPSASEQILNQPLPNPIKTNPSTPS</sequence>
<evidence type="ECO:0000313" key="3">
    <source>
        <dbReference type="Proteomes" id="UP001212841"/>
    </source>
</evidence>
<proteinExistence type="predicted"/>